<comment type="similarity">
    <text evidence="2">Belongs to the FAM3 family.</text>
</comment>
<accession>A0AAY4B946</accession>
<evidence type="ECO:0000256" key="4">
    <source>
        <dbReference type="ARBA" id="ARBA00022729"/>
    </source>
</evidence>
<keyword evidence="10" id="KW-1185">Reference proteome</keyword>
<keyword evidence="6" id="KW-1015">Disulfide bond</keyword>
<reference evidence="9" key="2">
    <citation type="submission" date="2025-08" db="UniProtKB">
        <authorList>
            <consortium name="Ensembl"/>
        </authorList>
    </citation>
    <scope>IDENTIFICATION</scope>
</reference>
<dbReference type="Ensembl" id="ENSDCDT00010018523.1">
    <property type="protein sequence ID" value="ENSDCDP00010017473.1"/>
    <property type="gene ID" value="ENSDCDG00010007998.1"/>
</dbReference>
<evidence type="ECO:0000259" key="8">
    <source>
        <dbReference type="Pfam" id="PF15711"/>
    </source>
</evidence>
<dbReference type="InterPro" id="IPR039477">
    <property type="entry name" value="ILEI/PANDER_dom"/>
</dbReference>
<evidence type="ECO:0000256" key="5">
    <source>
        <dbReference type="ARBA" id="ARBA00022734"/>
    </source>
</evidence>
<dbReference type="PROSITE" id="PS52031">
    <property type="entry name" value="GG_LECTIN"/>
    <property type="match status" value="1"/>
</dbReference>
<evidence type="ECO:0000313" key="9">
    <source>
        <dbReference type="Ensembl" id="ENSDCDP00010017473.1"/>
    </source>
</evidence>
<dbReference type="InterPro" id="IPR039220">
    <property type="entry name" value="FAM3"/>
</dbReference>
<keyword evidence="4" id="KW-0732">Signal</keyword>
<gene>
    <name evidence="9" type="primary">FAM3C</name>
</gene>
<proteinExistence type="inferred from homology"/>
<comment type="subcellular location">
    <subcellularLocation>
        <location evidence="1">Secreted</location>
    </subcellularLocation>
</comment>
<keyword evidence="5 7" id="KW-0430">Lectin</keyword>
<evidence type="ECO:0000256" key="7">
    <source>
        <dbReference type="PROSITE-ProRule" id="PRU01375"/>
    </source>
</evidence>
<keyword evidence="3" id="KW-0964">Secreted</keyword>
<evidence type="ECO:0000256" key="6">
    <source>
        <dbReference type="ARBA" id="ARBA00023157"/>
    </source>
</evidence>
<protein>
    <recommendedName>
        <fullName evidence="8">ILEI/PANDER domain-containing protein</fullName>
    </recommendedName>
</protein>
<dbReference type="Pfam" id="PF15711">
    <property type="entry name" value="ILEI"/>
    <property type="match status" value="1"/>
</dbReference>
<dbReference type="GO" id="GO:0005576">
    <property type="term" value="C:extracellular region"/>
    <property type="evidence" value="ECO:0007669"/>
    <property type="project" value="UniProtKB-SubCell"/>
</dbReference>
<dbReference type="PANTHER" id="PTHR14592">
    <property type="entry name" value="UNCHARACTERIZED FAM3"/>
    <property type="match status" value="1"/>
</dbReference>
<reference evidence="9 10" key="1">
    <citation type="submission" date="2020-06" db="EMBL/GenBank/DDBJ databases">
        <authorList>
            <consortium name="Wellcome Sanger Institute Data Sharing"/>
        </authorList>
    </citation>
    <scope>NUCLEOTIDE SEQUENCE [LARGE SCALE GENOMIC DNA]</scope>
</reference>
<evidence type="ECO:0000256" key="1">
    <source>
        <dbReference type="ARBA" id="ARBA00004613"/>
    </source>
</evidence>
<name>A0AAY4B946_9TELE</name>
<organism evidence="9 10">
    <name type="scientific">Denticeps clupeoides</name>
    <name type="common">denticle herring</name>
    <dbReference type="NCBI Taxonomy" id="299321"/>
    <lineage>
        <taxon>Eukaryota</taxon>
        <taxon>Metazoa</taxon>
        <taxon>Chordata</taxon>
        <taxon>Craniata</taxon>
        <taxon>Vertebrata</taxon>
        <taxon>Euteleostomi</taxon>
        <taxon>Actinopterygii</taxon>
        <taxon>Neopterygii</taxon>
        <taxon>Teleostei</taxon>
        <taxon>Clupei</taxon>
        <taxon>Clupeiformes</taxon>
        <taxon>Denticipitoidei</taxon>
        <taxon>Denticipitidae</taxon>
        <taxon>Denticeps</taxon>
    </lineage>
</organism>
<dbReference type="AlphaFoldDB" id="A0AAY4B946"/>
<dbReference type="GO" id="GO:0030246">
    <property type="term" value="F:carbohydrate binding"/>
    <property type="evidence" value="ECO:0007669"/>
    <property type="project" value="UniProtKB-UniRule"/>
</dbReference>
<evidence type="ECO:0000256" key="3">
    <source>
        <dbReference type="ARBA" id="ARBA00022525"/>
    </source>
</evidence>
<feature type="domain" description="ILEI/PANDER" evidence="8">
    <location>
        <begin position="142"/>
        <end position="227"/>
    </location>
</feature>
<reference evidence="9" key="3">
    <citation type="submission" date="2025-09" db="UniProtKB">
        <authorList>
            <consortium name="Ensembl"/>
        </authorList>
    </citation>
    <scope>IDENTIFICATION</scope>
</reference>
<sequence length="266" mass="29307">MPRSDRGDSPAGKNTDIINSRLYYAKLISRNSAFKLSPFVCWADKSCKPPPPSLFAHCTFFQCSGFIMASKCDCSSVNASRCSVFSCTGANAPSEFKCGLPKECPGDEFAFYLKSGIANILGPRICFEGKIIMSGVMNNIKRGMNIVLVNGGTGKVEKFESFDMYSGNVEDLLVFLKEIRKETLVLVASFDDASTILTDEVRNIFANLGSKEIETLGFRDAWVFAGAHTIQGNSIYEKILKNNETNNKYNGWPDLVDLGDCFPKNL</sequence>
<dbReference type="Proteomes" id="UP000694580">
    <property type="component" value="Chromosome 12"/>
</dbReference>
<evidence type="ECO:0000313" key="10">
    <source>
        <dbReference type="Proteomes" id="UP000694580"/>
    </source>
</evidence>
<evidence type="ECO:0000256" key="2">
    <source>
        <dbReference type="ARBA" id="ARBA00010905"/>
    </source>
</evidence>
<dbReference type="GeneTree" id="ENSGT00950000183004"/>